<comment type="caution">
    <text evidence="4">The sequence shown here is derived from an EMBL/GenBank/DDBJ whole genome shotgun (WGS) entry which is preliminary data.</text>
</comment>
<dbReference type="AlphaFoldDB" id="A0A5C6TZL9"/>
<dbReference type="GO" id="GO:0006310">
    <property type="term" value="P:DNA recombination"/>
    <property type="evidence" value="ECO:0007669"/>
    <property type="project" value="UniProtKB-KW"/>
</dbReference>
<reference evidence="4 5" key="1">
    <citation type="submission" date="2019-08" db="EMBL/GenBank/DDBJ databases">
        <authorList>
            <person name="Khan S.A."/>
            <person name="Jeon C.O."/>
            <person name="Jeong S.E."/>
        </authorList>
    </citation>
    <scope>NUCLEOTIDE SEQUENCE [LARGE SCALE GENOMIC DNA]</scope>
    <source>
        <strain evidence="5">IMCC1728</strain>
    </source>
</reference>
<evidence type="ECO:0000313" key="5">
    <source>
        <dbReference type="Proteomes" id="UP000321832"/>
    </source>
</evidence>
<protein>
    <submittedName>
        <fullName evidence="4">Tyrosine-type recombinase/integrase</fullName>
    </submittedName>
</protein>
<evidence type="ECO:0000256" key="2">
    <source>
        <dbReference type="SAM" id="MobiDB-lite"/>
    </source>
</evidence>
<evidence type="ECO:0000256" key="1">
    <source>
        <dbReference type="ARBA" id="ARBA00023172"/>
    </source>
</evidence>
<dbReference type="InterPro" id="IPR011010">
    <property type="entry name" value="DNA_brk_join_enz"/>
</dbReference>
<dbReference type="Proteomes" id="UP000321832">
    <property type="component" value="Unassembled WGS sequence"/>
</dbReference>
<proteinExistence type="predicted"/>
<evidence type="ECO:0000259" key="3">
    <source>
        <dbReference type="PROSITE" id="PS51898"/>
    </source>
</evidence>
<accession>A0A5C6TZL9</accession>
<keyword evidence="1" id="KW-0233">DNA recombination</keyword>
<gene>
    <name evidence="4" type="ORF">FSC37_09470</name>
</gene>
<dbReference type="InterPro" id="IPR002104">
    <property type="entry name" value="Integrase_catalytic"/>
</dbReference>
<keyword evidence="5" id="KW-1185">Reference proteome</keyword>
<dbReference type="PROSITE" id="PS51898">
    <property type="entry name" value="TYR_RECOMBINASE"/>
    <property type="match status" value="1"/>
</dbReference>
<dbReference type="InterPro" id="IPR013762">
    <property type="entry name" value="Integrase-like_cat_sf"/>
</dbReference>
<sequence>MSPSANGIGRAIAIPWSASPSASRLTVSCGSPRPRGAPRPGLDRVRQPQFWPMVELALVSTMRRGSLLKLEWDKVSLATREVHVWAKGREVTLPLSQRAVQLLRSVPRNGTPYVFSMSKNAVKLAWEGVRDKADLHWLRFADLRHLGATFYARAGLNAHELRLVLGHKTTKMAEVYVNLVNTDVMEALDHAEGRRPIGRRMPPREVHAGREAGAIVAERRTARLNGELALPPNVVPSFRKGAVTADSVSPASLRVLERYSRHPIAKGVTGFNWRVVEAVAARCR</sequence>
<organism evidence="4 5">
    <name type="scientific">Piscinibacter aquaticus</name>
    <dbReference type="NCBI Taxonomy" id="392597"/>
    <lineage>
        <taxon>Bacteria</taxon>
        <taxon>Pseudomonadati</taxon>
        <taxon>Pseudomonadota</taxon>
        <taxon>Betaproteobacteria</taxon>
        <taxon>Burkholderiales</taxon>
        <taxon>Sphaerotilaceae</taxon>
        <taxon>Piscinibacter</taxon>
    </lineage>
</organism>
<dbReference type="EMBL" id="VOPW01000001">
    <property type="protein sequence ID" value="TXC66067.1"/>
    <property type="molecule type" value="Genomic_DNA"/>
</dbReference>
<dbReference type="GO" id="GO:0015074">
    <property type="term" value="P:DNA integration"/>
    <property type="evidence" value="ECO:0007669"/>
    <property type="project" value="InterPro"/>
</dbReference>
<dbReference type="Gene3D" id="1.10.443.10">
    <property type="entry name" value="Intergrase catalytic core"/>
    <property type="match status" value="1"/>
</dbReference>
<dbReference type="Pfam" id="PF00589">
    <property type="entry name" value="Phage_integrase"/>
    <property type="match status" value="1"/>
</dbReference>
<evidence type="ECO:0000313" key="4">
    <source>
        <dbReference type="EMBL" id="TXC66067.1"/>
    </source>
</evidence>
<feature type="domain" description="Tyr recombinase" evidence="3">
    <location>
        <begin position="11"/>
        <end position="189"/>
    </location>
</feature>
<dbReference type="SUPFAM" id="SSF56349">
    <property type="entry name" value="DNA breaking-rejoining enzymes"/>
    <property type="match status" value="1"/>
</dbReference>
<feature type="compositionally biased region" description="Low complexity" evidence="2">
    <location>
        <begin position="30"/>
        <end position="40"/>
    </location>
</feature>
<feature type="region of interest" description="Disordered" evidence="2">
    <location>
        <begin position="25"/>
        <end position="44"/>
    </location>
</feature>
<dbReference type="GO" id="GO:0003677">
    <property type="term" value="F:DNA binding"/>
    <property type="evidence" value="ECO:0007669"/>
    <property type="project" value="InterPro"/>
</dbReference>
<name>A0A5C6TZL9_9BURK</name>